<dbReference type="STRING" id="548476.cauri_0494"/>
<dbReference type="Proteomes" id="UP000002077">
    <property type="component" value="Chromosome"/>
</dbReference>
<dbReference type="KEGG" id="car:cauri_0494"/>
<evidence type="ECO:0000313" key="4">
    <source>
        <dbReference type="Proteomes" id="UP000002077"/>
    </source>
</evidence>
<organism evidence="3 4">
    <name type="scientific">Corynebacterium aurimucosum (strain ATCC 700975 / DSM 44827 / CIP 107346 / CN-1)</name>
    <name type="common">Corynebacterium nigricans</name>
    <dbReference type="NCBI Taxonomy" id="548476"/>
    <lineage>
        <taxon>Bacteria</taxon>
        <taxon>Bacillati</taxon>
        <taxon>Actinomycetota</taxon>
        <taxon>Actinomycetes</taxon>
        <taxon>Mycobacteriales</taxon>
        <taxon>Corynebacteriaceae</taxon>
        <taxon>Corynebacterium</taxon>
    </lineage>
</organism>
<feature type="domain" description="AMIN-like" evidence="2">
    <location>
        <begin position="110"/>
        <end position="233"/>
    </location>
</feature>
<dbReference type="EMBL" id="CP001601">
    <property type="protein sequence ID" value="ACP32091.1"/>
    <property type="molecule type" value="Genomic_DNA"/>
</dbReference>
<feature type="region of interest" description="Disordered" evidence="1">
    <location>
        <begin position="44"/>
        <end position="91"/>
    </location>
</feature>
<reference evidence="3 4" key="1">
    <citation type="journal article" date="2010" name="BMC Genomics">
        <title>Complete genome sequence and lifestyle of black-pigmented Corynebacterium aurimucosum ATCC 700975 (formerly C. nigricans CN-1) isolated from a vaginal swab of a woman with spontaneous abortion.</title>
        <authorList>
            <person name="Trost E."/>
            <person name="Gotker S."/>
            <person name="Schneider J."/>
            <person name="Schneiker-Bekel S."/>
            <person name="Szczepanowski R."/>
            <person name="Tilker A."/>
            <person name="Viehoever P."/>
            <person name="Arnold W."/>
            <person name="Bekel T."/>
            <person name="Blom J."/>
            <person name="Gartemann K.H."/>
            <person name="Linke B."/>
            <person name="Goesmann A."/>
            <person name="Puhler A."/>
            <person name="Shukla S.K."/>
            <person name="Tauch A."/>
        </authorList>
    </citation>
    <scope>NUCLEOTIDE SEQUENCE [LARGE SCALE GENOMIC DNA]</scope>
    <source>
        <strain evidence="4">ATCC 700975 / DSM 44827 / CIP 107346 / CN-1</strain>
    </source>
</reference>
<dbReference type="eggNOG" id="COG5401">
    <property type="taxonomic scope" value="Bacteria"/>
</dbReference>
<dbReference type="InterPro" id="IPR056303">
    <property type="entry name" value="AMIN-like"/>
</dbReference>
<dbReference type="AlphaFoldDB" id="C3PL87"/>
<dbReference type="HOGENOM" id="CLU_099777_2_0_11"/>
<dbReference type="Pfam" id="PF24837">
    <property type="entry name" value="AMIN-like"/>
    <property type="match status" value="1"/>
</dbReference>
<feature type="compositionally biased region" description="Low complexity" evidence="1">
    <location>
        <begin position="44"/>
        <end position="78"/>
    </location>
</feature>
<protein>
    <submittedName>
        <fullName evidence="3">Putative secreted protein</fullName>
    </submittedName>
</protein>
<evidence type="ECO:0000256" key="1">
    <source>
        <dbReference type="SAM" id="MobiDB-lite"/>
    </source>
</evidence>
<evidence type="ECO:0000313" key="3">
    <source>
        <dbReference type="EMBL" id="ACP32091.1"/>
    </source>
</evidence>
<evidence type="ECO:0000259" key="2">
    <source>
        <dbReference type="Pfam" id="PF24837"/>
    </source>
</evidence>
<sequence>MLSAMHIIPRSATTLEVMPKHNLLRTAAPVAALVVSGALALQGCAPSSSPDGSSDGPTKTLDATLSGASTSTATVTPTAPSPAAPAGLTPLGDANLEMKTLRPPAPSELVVTDVRVGKHEGFDRVVFEFVGDGSPGWFIDYTDAPAQQGSGNPIAYEGSTALDVSIDGTAYPFQLDMEDPNIGTIKGAGGLVTQVVSSGTFEARSQFVIGLNERHPYSVQVLRAPTRLVIDILN</sequence>
<name>C3PL87_CORA7</name>
<accession>C3PL87</accession>
<gene>
    <name evidence="3" type="ordered locus">cauri_0494</name>
</gene>
<keyword evidence="4" id="KW-1185">Reference proteome</keyword>
<proteinExistence type="predicted"/>